<gene>
    <name evidence="11" type="ORF">BD626DRAFT_547138</name>
</gene>
<accession>A0A550CIW9</accession>
<feature type="transmembrane region" description="Helical" evidence="9">
    <location>
        <begin position="233"/>
        <end position="255"/>
    </location>
</feature>
<evidence type="ECO:0000256" key="4">
    <source>
        <dbReference type="ARBA" id="ARBA00022692"/>
    </source>
</evidence>
<dbReference type="Pfam" id="PF02544">
    <property type="entry name" value="Steroid_dh"/>
    <property type="match status" value="1"/>
</dbReference>
<organism evidence="11 12">
    <name type="scientific">Schizophyllum amplum</name>
    <dbReference type="NCBI Taxonomy" id="97359"/>
    <lineage>
        <taxon>Eukaryota</taxon>
        <taxon>Fungi</taxon>
        <taxon>Dikarya</taxon>
        <taxon>Basidiomycota</taxon>
        <taxon>Agaricomycotina</taxon>
        <taxon>Agaricomycetes</taxon>
        <taxon>Agaricomycetidae</taxon>
        <taxon>Agaricales</taxon>
        <taxon>Schizophyllaceae</taxon>
        <taxon>Schizophyllum</taxon>
    </lineage>
</organism>
<name>A0A550CIW9_9AGAR</name>
<keyword evidence="8 9" id="KW-0472">Membrane</keyword>
<keyword evidence="12" id="KW-1185">Reference proteome</keyword>
<evidence type="ECO:0000256" key="3">
    <source>
        <dbReference type="ARBA" id="ARBA00022516"/>
    </source>
</evidence>
<sequence length="310" mass="34516">MVSVTINPAGRPPAFARGLPVTVDVPDNGTVADIKAAIRAKFPQFHLSRQKLSVPSDKKAIVDETRVQDLFADASAGELVVKDLGPQISWRTVFLIEYVGPLLIHPVFYYYPRLCYGQDVQHSSMQTYVFALVMGHFVKRELETMFVHRFSHATMPFFNVFKNSGHYHILSGLLLALDVYRPKYSAPAVAGTLMENSTFLNVCAGLVVAFELCNLNAHMVLRSLRPAGTTKRGIPYGFGFGLVSCPNYLFETLAWTTISVMTGGSPASILFLVVATAQMAAWAMKKHKMYKKEFGKSYPRGRKAMFPFIF</sequence>
<evidence type="ECO:0000313" key="11">
    <source>
        <dbReference type="EMBL" id="TRM64762.1"/>
    </source>
</evidence>
<feature type="transmembrane region" description="Helical" evidence="9">
    <location>
        <begin position="267"/>
        <end position="284"/>
    </location>
</feature>
<dbReference type="Gene3D" id="3.10.20.90">
    <property type="entry name" value="Phosphatidylinositol 3-kinase Catalytic Subunit, Chain A, domain 1"/>
    <property type="match status" value="1"/>
</dbReference>
<dbReference type="OrthoDB" id="540503at2759"/>
<dbReference type="EMBL" id="VDMD01000006">
    <property type="protein sequence ID" value="TRM64762.1"/>
    <property type="molecule type" value="Genomic_DNA"/>
</dbReference>
<dbReference type="PANTHER" id="PTHR10556:SF28">
    <property type="entry name" value="VERY-LONG-CHAIN ENOYL-COA REDUCTASE"/>
    <property type="match status" value="1"/>
</dbReference>
<dbReference type="PROSITE" id="PS50244">
    <property type="entry name" value="S5A_REDUCTASE"/>
    <property type="match status" value="1"/>
</dbReference>
<evidence type="ECO:0000256" key="5">
    <source>
        <dbReference type="ARBA" id="ARBA00022989"/>
    </source>
</evidence>
<comment type="caution">
    <text evidence="11">The sequence shown here is derived from an EMBL/GenBank/DDBJ whole genome shotgun (WGS) entry which is preliminary data.</text>
</comment>
<dbReference type="AlphaFoldDB" id="A0A550CIW9"/>
<dbReference type="Proteomes" id="UP000320762">
    <property type="component" value="Unassembled WGS sequence"/>
</dbReference>
<dbReference type="InterPro" id="IPR039357">
    <property type="entry name" value="SRD5A/TECR"/>
</dbReference>
<dbReference type="GO" id="GO:0016627">
    <property type="term" value="F:oxidoreductase activity, acting on the CH-CH group of donors"/>
    <property type="evidence" value="ECO:0007669"/>
    <property type="project" value="InterPro"/>
</dbReference>
<evidence type="ECO:0000256" key="7">
    <source>
        <dbReference type="ARBA" id="ARBA00023098"/>
    </source>
</evidence>
<protein>
    <submittedName>
        <fullName evidence="11">3-oxo-5-alpha-steroid 4-dehydrogenase-domain-containing protein</fullName>
    </submittedName>
</protein>
<feature type="domain" description="3-oxo-5-alpha-steroid 4-dehydrogenase C-terminal" evidence="10">
    <location>
        <begin position="154"/>
        <end position="310"/>
    </location>
</feature>
<comment type="subcellular location">
    <subcellularLocation>
        <location evidence="1">Membrane</location>
        <topology evidence="1">Multi-pass membrane protein</topology>
    </subcellularLocation>
</comment>
<dbReference type="InterPro" id="IPR001104">
    <property type="entry name" value="3-oxo-5_a-steroid_4-DH_C"/>
</dbReference>
<proteinExistence type="inferred from homology"/>
<keyword evidence="7" id="KW-0443">Lipid metabolism</keyword>
<keyword evidence="6" id="KW-0560">Oxidoreductase</keyword>
<evidence type="ECO:0000256" key="9">
    <source>
        <dbReference type="SAM" id="Phobius"/>
    </source>
</evidence>
<comment type="similarity">
    <text evidence="2">Belongs to the steroid 5-alpha reductase family.</text>
</comment>
<reference evidence="11 12" key="1">
    <citation type="journal article" date="2019" name="New Phytol.">
        <title>Comparative genomics reveals unique wood-decay strategies and fruiting body development in the Schizophyllaceae.</title>
        <authorList>
            <person name="Almasi E."/>
            <person name="Sahu N."/>
            <person name="Krizsan K."/>
            <person name="Balint B."/>
            <person name="Kovacs G.M."/>
            <person name="Kiss B."/>
            <person name="Cseklye J."/>
            <person name="Drula E."/>
            <person name="Henrissat B."/>
            <person name="Nagy I."/>
            <person name="Chovatia M."/>
            <person name="Adam C."/>
            <person name="LaButti K."/>
            <person name="Lipzen A."/>
            <person name="Riley R."/>
            <person name="Grigoriev I.V."/>
            <person name="Nagy L.G."/>
        </authorList>
    </citation>
    <scope>NUCLEOTIDE SEQUENCE [LARGE SCALE GENOMIC DNA]</scope>
    <source>
        <strain evidence="11 12">NL-1724</strain>
    </source>
</reference>
<evidence type="ECO:0000256" key="6">
    <source>
        <dbReference type="ARBA" id="ARBA00023002"/>
    </source>
</evidence>
<dbReference type="Gene3D" id="1.20.120.1630">
    <property type="match status" value="1"/>
</dbReference>
<dbReference type="STRING" id="97359.A0A550CIW9"/>
<evidence type="ECO:0000256" key="2">
    <source>
        <dbReference type="ARBA" id="ARBA00007742"/>
    </source>
</evidence>
<evidence type="ECO:0000259" key="10">
    <source>
        <dbReference type="Pfam" id="PF02544"/>
    </source>
</evidence>
<dbReference type="PANTHER" id="PTHR10556">
    <property type="entry name" value="3-OXO-5-ALPHA-STEROID 4-DEHYDROGENASE"/>
    <property type="match status" value="1"/>
</dbReference>
<keyword evidence="3" id="KW-0444">Lipid biosynthesis</keyword>
<keyword evidence="5 9" id="KW-1133">Transmembrane helix</keyword>
<dbReference type="GO" id="GO:0042761">
    <property type="term" value="P:very long-chain fatty acid biosynthetic process"/>
    <property type="evidence" value="ECO:0007669"/>
    <property type="project" value="TreeGrafter"/>
</dbReference>
<dbReference type="GO" id="GO:0016020">
    <property type="term" value="C:membrane"/>
    <property type="evidence" value="ECO:0007669"/>
    <property type="project" value="UniProtKB-SubCell"/>
</dbReference>
<keyword evidence="4 9" id="KW-0812">Transmembrane</keyword>
<evidence type="ECO:0000313" key="12">
    <source>
        <dbReference type="Proteomes" id="UP000320762"/>
    </source>
</evidence>
<feature type="transmembrane region" description="Helical" evidence="9">
    <location>
        <begin position="199"/>
        <end position="221"/>
    </location>
</feature>
<evidence type="ECO:0000256" key="1">
    <source>
        <dbReference type="ARBA" id="ARBA00004141"/>
    </source>
</evidence>
<evidence type="ECO:0000256" key="8">
    <source>
        <dbReference type="ARBA" id="ARBA00023136"/>
    </source>
</evidence>